<feature type="domain" description="Methyl-accepting transducer" evidence="11">
    <location>
        <begin position="263"/>
        <end position="499"/>
    </location>
</feature>
<evidence type="ECO:0000256" key="4">
    <source>
        <dbReference type="ARBA" id="ARBA00022989"/>
    </source>
</evidence>
<sequence length="535" mass="58385">MQKNKTYIYYYAIAVLIMLAAAYYAAASVKGTMQQNNVGRLTNLLTNALATVSYFEEQERLGMMDQASAQQHAMDVLQSYNYAKDEYIWATNAEMVFVAAPLDPQIIGQSFAEVIGHDALRAIESKLRGKPGQVVNYTWSSTRGDVTTDINSIAVVSLDWGWYLGSGVQERTILQAFYSMLILNFGFVLIIALVAGLAMYIAIKRYNLVVGNHPKTILALINHISQGDLTHDFTINGRETGIYKGVLRMGQALKSMVSEIKTVSHDLNDSCNSLAQSSEIVAENTTIQSDQLSQASVSMMQILGSVENVASKASVTAQQTKLAENSTVKCVSTMTDINDQMNNLTLSLTANQHQLIKLQQQSQNISTLVEEIRAISDQTNLLALNAAIEAARAGEFGRGFAVVADEVRSLAVRTQKSTIEIDKVVSTLSEDTALSVDIIQTNTTNIQVTHQHSANTLSAVNEVSSALTNIHQYSNEIANATEEQHSATSSINGIIEQLAYAAQSNNDEMHAATQIRQELEKKAHNLSQIVAGFSV</sequence>
<evidence type="ECO:0000259" key="11">
    <source>
        <dbReference type="PROSITE" id="PS50111"/>
    </source>
</evidence>
<evidence type="ECO:0000313" key="12">
    <source>
        <dbReference type="EMBL" id="ODS05516.1"/>
    </source>
</evidence>
<dbReference type="PROSITE" id="PS50111">
    <property type="entry name" value="CHEMOTAXIS_TRANSDUC_2"/>
    <property type="match status" value="1"/>
</dbReference>
<dbReference type="Pfam" id="PF17200">
    <property type="entry name" value="sCache_2"/>
    <property type="match status" value="1"/>
</dbReference>
<feature type="transmembrane region" description="Helical" evidence="10">
    <location>
        <begin position="181"/>
        <end position="203"/>
    </location>
</feature>
<proteinExistence type="inferred from homology"/>
<keyword evidence="5 10" id="KW-0472">Membrane</keyword>
<dbReference type="InterPro" id="IPR033480">
    <property type="entry name" value="sCache_2"/>
</dbReference>
<dbReference type="InterPro" id="IPR004089">
    <property type="entry name" value="MCPsignal_dom"/>
</dbReference>
<name>A0A1E3WI86_9VIBR</name>
<dbReference type="GO" id="GO:0007165">
    <property type="term" value="P:signal transduction"/>
    <property type="evidence" value="ECO:0007669"/>
    <property type="project" value="UniProtKB-KW"/>
</dbReference>
<keyword evidence="3 10" id="KW-0812">Transmembrane</keyword>
<feature type="transmembrane region" description="Helical" evidence="10">
    <location>
        <begin position="7"/>
        <end position="26"/>
    </location>
</feature>
<dbReference type="PATRIC" id="fig|45658.8.peg.4656"/>
<evidence type="ECO:0000256" key="1">
    <source>
        <dbReference type="ARBA" id="ARBA00004651"/>
    </source>
</evidence>
<dbReference type="FunFam" id="1.10.287.950:FF:000001">
    <property type="entry name" value="Methyl-accepting chemotaxis sensory transducer"/>
    <property type="match status" value="1"/>
</dbReference>
<evidence type="ECO:0000256" key="8">
    <source>
        <dbReference type="PROSITE-ProRule" id="PRU00284"/>
    </source>
</evidence>
<evidence type="ECO:0000313" key="13">
    <source>
        <dbReference type="Proteomes" id="UP000095131"/>
    </source>
</evidence>
<evidence type="ECO:0000256" key="9">
    <source>
        <dbReference type="SAM" id="Coils"/>
    </source>
</evidence>
<evidence type="ECO:0000256" key="5">
    <source>
        <dbReference type="ARBA" id="ARBA00023136"/>
    </source>
</evidence>
<protein>
    <submittedName>
        <fullName evidence="12">Methyl-accepting chemotaxis protein McpS</fullName>
    </submittedName>
</protein>
<comment type="caution">
    <text evidence="12">The sequence shown here is derived from an EMBL/GenBank/DDBJ whole genome shotgun (WGS) entry which is preliminary data.</text>
</comment>
<evidence type="ECO:0000256" key="10">
    <source>
        <dbReference type="SAM" id="Phobius"/>
    </source>
</evidence>
<dbReference type="Gene3D" id="3.30.450.20">
    <property type="entry name" value="PAS domain"/>
    <property type="match status" value="1"/>
</dbReference>
<dbReference type="EMBL" id="MDCJ01000007">
    <property type="protein sequence ID" value="ODS05516.1"/>
    <property type="molecule type" value="Genomic_DNA"/>
</dbReference>
<dbReference type="GO" id="GO:0006935">
    <property type="term" value="P:chemotaxis"/>
    <property type="evidence" value="ECO:0007669"/>
    <property type="project" value="UniProtKB-ARBA"/>
</dbReference>
<feature type="coiled-coil region" evidence="9">
    <location>
        <begin position="463"/>
        <end position="522"/>
    </location>
</feature>
<comment type="similarity">
    <text evidence="7">Belongs to the methyl-accepting chemotaxis (MCP) protein family.</text>
</comment>
<dbReference type="RefSeq" id="WP_069448313.1">
    <property type="nucleotide sequence ID" value="NZ_MDCJ01000007.1"/>
</dbReference>
<dbReference type="PANTHER" id="PTHR32089">
    <property type="entry name" value="METHYL-ACCEPTING CHEMOTAXIS PROTEIN MCPB"/>
    <property type="match status" value="1"/>
</dbReference>
<comment type="subcellular location">
    <subcellularLocation>
        <location evidence="1">Cell membrane</location>
        <topology evidence="1">Multi-pass membrane protein</topology>
    </subcellularLocation>
</comment>
<reference evidence="12 13" key="1">
    <citation type="submission" date="2016-08" db="EMBL/GenBank/DDBJ databases">
        <title>Genome sequencing of Vibrio scophthalmi strain FP3289, an isolated from Paralichthys olivaceus.</title>
        <authorList>
            <person name="Han H.-J."/>
        </authorList>
    </citation>
    <scope>NUCLEOTIDE SEQUENCE [LARGE SCALE GENOMIC DNA]</scope>
    <source>
        <strain evidence="12 13">FP3289</strain>
    </source>
</reference>
<dbReference type="Proteomes" id="UP000095131">
    <property type="component" value="Unassembled WGS sequence"/>
</dbReference>
<dbReference type="Pfam" id="PF00015">
    <property type="entry name" value="MCPsignal"/>
    <property type="match status" value="1"/>
</dbReference>
<dbReference type="OrthoDB" id="9177152at2"/>
<dbReference type="GO" id="GO:0005886">
    <property type="term" value="C:plasma membrane"/>
    <property type="evidence" value="ECO:0007669"/>
    <property type="project" value="UniProtKB-SubCell"/>
</dbReference>
<organism evidence="12 13">
    <name type="scientific">Vibrio scophthalmi</name>
    <dbReference type="NCBI Taxonomy" id="45658"/>
    <lineage>
        <taxon>Bacteria</taxon>
        <taxon>Pseudomonadati</taxon>
        <taxon>Pseudomonadota</taxon>
        <taxon>Gammaproteobacteria</taxon>
        <taxon>Vibrionales</taxon>
        <taxon>Vibrionaceae</taxon>
        <taxon>Vibrio</taxon>
    </lineage>
</organism>
<keyword evidence="9" id="KW-0175">Coiled coil</keyword>
<gene>
    <name evidence="12" type="ORF">VSF3289_04657</name>
</gene>
<dbReference type="SMART" id="SM00283">
    <property type="entry name" value="MA"/>
    <property type="match status" value="1"/>
</dbReference>
<accession>A0A1E3WI86</accession>
<keyword evidence="6 8" id="KW-0807">Transducer</keyword>
<evidence type="ECO:0000256" key="7">
    <source>
        <dbReference type="ARBA" id="ARBA00029447"/>
    </source>
</evidence>
<evidence type="ECO:0000256" key="6">
    <source>
        <dbReference type="ARBA" id="ARBA00023224"/>
    </source>
</evidence>
<dbReference type="Gene3D" id="1.10.287.950">
    <property type="entry name" value="Methyl-accepting chemotaxis protein"/>
    <property type="match status" value="1"/>
</dbReference>
<dbReference type="SMART" id="SM01049">
    <property type="entry name" value="Cache_2"/>
    <property type="match status" value="1"/>
</dbReference>
<evidence type="ECO:0000256" key="3">
    <source>
        <dbReference type="ARBA" id="ARBA00022692"/>
    </source>
</evidence>
<keyword evidence="2" id="KW-1003">Cell membrane</keyword>
<dbReference type="SUPFAM" id="SSF58104">
    <property type="entry name" value="Methyl-accepting chemotaxis protein (MCP) signaling domain"/>
    <property type="match status" value="1"/>
</dbReference>
<evidence type="ECO:0000256" key="2">
    <source>
        <dbReference type="ARBA" id="ARBA00022475"/>
    </source>
</evidence>
<dbReference type="PANTHER" id="PTHR32089:SF119">
    <property type="entry name" value="METHYL-ACCEPTING CHEMOTAXIS PROTEIN CTPL"/>
    <property type="match status" value="1"/>
</dbReference>
<keyword evidence="4 10" id="KW-1133">Transmembrane helix</keyword>
<dbReference type="AlphaFoldDB" id="A0A1E3WI86"/>